<dbReference type="Pfam" id="PF03033">
    <property type="entry name" value="Glyco_transf_28"/>
    <property type="match status" value="1"/>
</dbReference>
<dbReference type="HAMAP" id="MF_00033">
    <property type="entry name" value="MurG"/>
    <property type="match status" value="1"/>
</dbReference>
<evidence type="ECO:0000259" key="12">
    <source>
        <dbReference type="Pfam" id="PF04101"/>
    </source>
</evidence>
<dbReference type="InterPro" id="IPR004276">
    <property type="entry name" value="GlycoTrans_28_N"/>
</dbReference>
<dbReference type="GO" id="GO:0051301">
    <property type="term" value="P:cell division"/>
    <property type="evidence" value="ECO:0007669"/>
    <property type="project" value="UniProtKB-KW"/>
</dbReference>
<feature type="binding site" evidence="10">
    <location>
        <position position="250"/>
    </location>
    <ligand>
        <name>UDP-N-acetyl-alpha-D-glucosamine</name>
        <dbReference type="ChEBI" id="CHEBI:57705"/>
    </ligand>
</feature>
<keyword evidence="9 10" id="KW-0961">Cell wall biogenesis/degradation</keyword>
<dbReference type="GO" id="GO:0050511">
    <property type="term" value="F:undecaprenyldiphospho-muramoylpentapeptide beta-N-acetylglucosaminyltransferase activity"/>
    <property type="evidence" value="ECO:0007669"/>
    <property type="project" value="UniProtKB-UniRule"/>
</dbReference>
<evidence type="ECO:0000256" key="10">
    <source>
        <dbReference type="HAMAP-Rule" id="MF_00033"/>
    </source>
</evidence>
<dbReference type="EMBL" id="AZGA01000002">
    <property type="protein sequence ID" value="KRM36649.1"/>
    <property type="molecule type" value="Genomic_DNA"/>
</dbReference>
<dbReference type="eggNOG" id="COG0707">
    <property type="taxonomic scope" value="Bacteria"/>
</dbReference>
<feature type="binding site" evidence="10">
    <location>
        <position position="295"/>
    </location>
    <ligand>
        <name>UDP-N-acetyl-alpha-D-glucosamine</name>
        <dbReference type="ChEBI" id="CHEBI:57705"/>
    </ligand>
</feature>
<dbReference type="EC" id="2.4.1.227" evidence="10"/>
<dbReference type="AlphaFoldDB" id="A0A0R1YA99"/>
<feature type="binding site" evidence="10">
    <location>
        <position position="196"/>
    </location>
    <ligand>
        <name>UDP-N-acetyl-alpha-D-glucosamine</name>
        <dbReference type="ChEBI" id="CHEBI:57705"/>
    </ligand>
</feature>
<evidence type="ECO:0000256" key="1">
    <source>
        <dbReference type="ARBA" id="ARBA00022475"/>
    </source>
</evidence>
<sequence>MIISGGGTGGHIYPALALVERLIQRKIANKNEILYIGTKRGLESKIVPEQGIKFEAIEIQGIKRSLSLDNFKTMFLFMKSINRSKTLIRDFKPDIVIGTGGYVSSAVLYAAARLHIPTVIHEQNSIAGVTNKFLGHFVDKIAISFKDAANQFSEKKKIVMTGNPRAQQVAGVEPNARLQDYGLDPQVPTLLVFGGSRGAEPINQAFLNAFDDLAKRAYQVLFVTGQVHYAQFMKHLGTKQSDNIVIRPYIEDMPSLLIDVTGIVGRAGATSIAEITALGVPAILIPSPYVTHDHQTKNAESLVRAGAALMLKEDQLSQRSFIRNADALMQDNVLRRSMAAASKKLGRPKAADDLIQVMQDLVNKK</sequence>
<keyword evidence="1 10" id="KW-1003">Cell membrane</keyword>
<keyword evidence="5 10" id="KW-0133">Cell shape</keyword>
<keyword evidence="6 10" id="KW-0573">Peptidoglycan synthesis</keyword>
<dbReference type="PANTHER" id="PTHR21015">
    <property type="entry name" value="UDP-N-ACETYLGLUCOSAMINE--N-ACETYLMURAMYL-(PENTAPEPTIDE) PYROPHOSPHORYL-UNDECAPRENOL N-ACETYLGLUCOSAMINE TRANSFERASE 1"/>
    <property type="match status" value="1"/>
</dbReference>
<dbReference type="GO" id="GO:0009252">
    <property type="term" value="P:peptidoglycan biosynthetic process"/>
    <property type="evidence" value="ECO:0007669"/>
    <property type="project" value="UniProtKB-UniRule"/>
</dbReference>
<protein>
    <recommendedName>
        <fullName evidence="10">UDP-N-acetylglucosamine--N-acetylmuramyl-(pentapeptide) pyrophosphoryl-undecaprenol N-acetylglucosamine transferase</fullName>
        <ecNumber evidence="10">2.4.1.227</ecNumber>
    </recommendedName>
    <alternativeName>
        <fullName evidence="10">Undecaprenyl-PP-MurNAc-pentapeptide-UDPGlcNAc GlcNAc transferase</fullName>
    </alternativeName>
</protein>
<name>A0A0R1YA99_9LACO</name>
<comment type="similarity">
    <text evidence="10">Belongs to the glycosyltransferase 28 family. MurG subfamily.</text>
</comment>
<dbReference type="GO" id="GO:0008360">
    <property type="term" value="P:regulation of cell shape"/>
    <property type="evidence" value="ECO:0007669"/>
    <property type="project" value="UniProtKB-KW"/>
</dbReference>
<dbReference type="Proteomes" id="UP000051236">
    <property type="component" value="Unassembled WGS sequence"/>
</dbReference>
<keyword evidence="8 10" id="KW-0131">Cell cycle</keyword>
<dbReference type="InterPro" id="IPR007235">
    <property type="entry name" value="Glyco_trans_28_C"/>
</dbReference>
<reference evidence="13 14" key="1">
    <citation type="journal article" date="2015" name="Genome Announc.">
        <title>Expanding the biotechnology potential of lactobacilli through comparative genomics of 213 strains and associated genera.</title>
        <authorList>
            <person name="Sun Z."/>
            <person name="Harris H.M."/>
            <person name="McCann A."/>
            <person name="Guo C."/>
            <person name="Argimon S."/>
            <person name="Zhang W."/>
            <person name="Yang X."/>
            <person name="Jeffery I.B."/>
            <person name="Cooney J.C."/>
            <person name="Kagawa T.F."/>
            <person name="Liu W."/>
            <person name="Song Y."/>
            <person name="Salvetti E."/>
            <person name="Wrobel A."/>
            <person name="Rasinkangas P."/>
            <person name="Parkhill J."/>
            <person name="Rea M.C."/>
            <person name="O'Sullivan O."/>
            <person name="Ritari J."/>
            <person name="Douillard F.P."/>
            <person name="Paul Ross R."/>
            <person name="Yang R."/>
            <person name="Briner A.E."/>
            <person name="Felis G.E."/>
            <person name="de Vos W.M."/>
            <person name="Barrangou R."/>
            <person name="Klaenhammer T.R."/>
            <person name="Caufield P.W."/>
            <person name="Cui Y."/>
            <person name="Zhang H."/>
            <person name="O'Toole P.W."/>
        </authorList>
    </citation>
    <scope>NUCLEOTIDE SEQUENCE [LARGE SCALE GENOMIC DNA]</scope>
    <source>
        <strain evidence="13 14">DSM 18527</strain>
    </source>
</reference>
<dbReference type="Pfam" id="PF04101">
    <property type="entry name" value="Glyco_tran_28_C"/>
    <property type="match status" value="1"/>
</dbReference>
<comment type="function">
    <text evidence="10">Cell wall formation. Catalyzes the transfer of a GlcNAc subunit on undecaprenyl-pyrophosphoryl-MurNAc-pentapeptide (lipid intermediate I) to form undecaprenyl-pyrophosphoryl-MurNAc-(pentapeptide)GlcNAc (lipid intermediate II).</text>
</comment>
<evidence type="ECO:0000256" key="5">
    <source>
        <dbReference type="ARBA" id="ARBA00022960"/>
    </source>
</evidence>
<gene>
    <name evidence="10" type="primary">murG</name>
    <name evidence="13" type="ORF">FC83_GL002523</name>
</gene>
<evidence type="ECO:0000256" key="2">
    <source>
        <dbReference type="ARBA" id="ARBA00022618"/>
    </source>
</evidence>
<comment type="subcellular location">
    <subcellularLocation>
        <location evidence="10">Cell membrane</location>
        <topology evidence="10">Peripheral membrane protein</topology>
        <orientation evidence="10">Cytoplasmic side</orientation>
    </subcellularLocation>
</comment>
<comment type="caution">
    <text evidence="13">The sequence shown here is derived from an EMBL/GenBank/DDBJ whole genome shotgun (WGS) entry which is preliminary data.</text>
</comment>
<evidence type="ECO:0000256" key="6">
    <source>
        <dbReference type="ARBA" id="ARBA00022984"/>
    </source>
</evidence>
<evidence type="ECO:0000256" key="4">
    <source>
        <dbReference type="ARBA" id="ARBA00022679"/>
    </source>
</evidence>
<dbReference type="SUPFAM" id="SSF53756">
    <property type="entry name" value="UDP-Glycosyltransferase/glycogen phosphorylase"/>
    <property type="match status" value="1"/>
</dbReference>
<keyword evidence="14" id="KW-1185">Reference proteome</keyword>
<dbReference type="PATRIC" id="fig|1423734.3.peg.2559"/>
<keyword evidence="3 10" id="KW-0328">Glycosyltransferase</keyword>
<dbReference type="Gene3D" id="3.40.50.2000">
    <property type="entry name" value="Glycogen Phosphorylase B"/>
    <property type="match status" value="2"/>
</dbReference>
<comment type="catalytic activity">
    <reaction evidence="10">
        <text>Mur2Ac(oyl-L-Ala-gamma-D-Glu-L-Lys-D-Ala-D-Ala)-di-trans,octa-cis-undecaprenyl diphosphate + UDP-N-acetyl-alpha-D-glucosamine = beta-D-GlcNAc-(1-&gt;4)-Mur2Ac(oyl-L-Ala-gamma-D-Glu-L-Lys-D-Ala-D-Ala)-di-trans,octa-cis-undecaprenyl diphosphate + UDP + H(+)</text>
        <dbReference type="Rhea" id="RHEA:23192"/>
        <dbReference type="ChEBI" id="CHEBI:15378"/>
        <dbReference type="ChEBI" id="CHEBI:57705"/>
        <dbReference type="ChEBI" id="CHEBI:58223"/>
        <dbReference type="ChEBI" id="CHEBI:60032"/>
        <dbReference type="ChEBI" id="CHEBI:60033"/>
        <dbReference type="EC" id="2.4.1.227"/>
    </reaction>
</comment>
<dbReference type="CDD" id="cd03785">
    <property type="entry name" value="GT28_MurG"/>
    <property type="match status" value="1"/>
</dbReference>
<dbReference type="STRING" id="1423734.FC83_GL002523"/>
<evidence type="ECO:0000256" key="9">
    <source>
        <dbReference type="ARBA" id="ARBA00023316"/>
    </source>
</evidence>
<dbReference type="PANTHER" id="PTHR21015:SF22">
    <property type="entry name" value="GLYCOSYLTRANSFERASE"/>
    <property type="match status" value="1"/>
</dbReference>
<evidence type="ECO:0000256" key="7">
    <source>
        <dbReference type="ARBA" id="ARBA00023136"/>
    </source>
</evidence>
<dbReference type="NCBIfam" id="TIGR01133">
    <property type="entry name" value="murG"/>
    <property type="match status" value="1"/>
</dbReference>
<dbReference type="InterPro" id="IPR006009">
    <property type="entry name" value="GlcNAc_MurG"/>
</dbReference>
<evidence type="ECO:0000313" key="14">
    <source>
        <dbReference type="Proteomes" id="UP000051236"/>
    </source>
</evidence>
<comment type="caution">
    <text evidence="10">Lacks conserved residue(s) required for the propagation of feature annotation.</text>
</comment>
<feature type="binding site" evidence="10">
    <location>
        <begin position="8"/>
        <end position="10"/>
    </location>
    <ligand>
        <name>UDP-N-acetyl-alpha-D-glucosamine</name>
        <dbReference type="ChEBI" id="CHEBI:57705"/>
    </ligand>
</feature>
<dbReference type="UniPathway" id="UPA00219"/>
<evidence type="ECO:0000313" key="13">
    <source>
        <dbReference type="EMBL" id="KRM36649.1"/>
    </source>
</evidence>
<dbReference type="GO" id="GO:0071555">
    <property type="term" value="P:cell wall organization"/>
    <property type="evidence" value="ECO:0007669"/>
    <property type="project" value="UniProtKB-KW"/>
</dbReference>
<evidence type="ECO:0000256" key="8">
    <source>
        <dbReference type="ARBA" id="ARBA00023306"/>
    </source>
</evidence>
<dbReference type="GO" id="GO:0005886">
    <property type="term" value="C:plasma membrane"/>
    <property type="evidence" value="ECO:0007669"/>
    <property type="project" value="UniProtKB-SubCell"/>
</dbReference>
<proteinExistence type="inferred from homology"/>
<feature type="domain" description="Glycosyl transferase family 28 C-terminal" evidence="12">
    <location>
        <begin position="189"/>
        <end position="353"/>
    </location>
</feature>
<keyword evidence="7 10" id="KW-0472">Membrane</keyword>
<evidence type="ECO:0000256" key="3">
    <source>
        <dbReference type="ARBA" id="ARBA00022676"/>
    </source>
</evidence>
<organism evidence="13 14">
    <name type="scientific">Agrilactobacillus composti DSM 18527 = JCM 14202</name>
    <dbReference type="NCBI Taxonomy" id="1423734"/>
    <lineage>
        <taxon>Bacteria</taxon>
        <taxon>Bacillati</taxon>
        <taxon>Bacillota</taxon>
        <taxon>Bacilli</taxon>
        <taxon>Lactobacillales</taxon>
        <taxon>Lactobacillaceae</taxon>
        <taxon>Agrilactobacillus</taxon>
    </lineage>
</organism>
<feature type="domain" description="Glycosyltransferase family 28 N-terminal" evidence="11">
    <location>
        <begin position="2"/>
        <end position="143"/>
    </location>
</feature>
<dbReference type="GO" id="GO:0005975">
    <property type="term" value="P:carbohydrate metabolic process"/>
    <property type="evidence" value="ECO:0007669"/>
    <property type="project" value="InterPro"/>
</dbReference>
<comment type="pathway">
    <text evidence="10">Cell wall biogenesis; peptidoglycan biosynthesis.</text>
</comment>
<keyword evidence="2 10" id="KW-0132">Cell division</keyword>
<feature type="binding site" evidence="10">
    <location>
        <position position="124"/>
    </location>
    <ligand>
        <name>UDP-N-acetyl-alpha-D-glucosamine</name>
        <dbReference type="ChEBI" id="CHEBI:57705"/>
    </ligand>
</feature>
<accession>A0A0R1YA99</accession>
<keyword evidence="4 10" id="KW-0808">Transferase</keyword>
<evidence type="ECO:0000259" key="11">
    <source>
        <dbReference type="Pfam" id="PF03033"/>
    </source>
</evidence>